<name>A0A1H1FBY0_9ACTN</name>
<sequence length="497" mass="54953">MNPEELGNLLAQHEHVAQALVAAERDSRDPRRTAYVVPRGTTGDEEDRQEKRVEEWQQIYDRLYTNAPTTAFGDNFAGWVSSYDRRPIDPEQMRLWRSSTVERIRDLQPSRILEIGVGNGLLLSQLAAECESYWGTDLSPAAVEDVGRQVEQDPALANRVVLRSQAADNTAGLPAEHFDTVVINSVVQLFPDGAYLAEVIRGALGLLAPGGALFLGDIRDRRTPEYLHTAVALRRGTAKDADAVLRSVRKSLSREEELFVHPDHFLVLKDAEPEITAAEVWLKRGDYHNELSRHRYDVVLRKGTPPGTEITDVTDSPAVRWGEDLADTAELRTRVETTSPPLRVTGIPNARLAGEAAAWRAVSAGDLARATRLLDDSHPAMDPHAIDELAAECGRSVRLAPSPEAPELFEAVFTTPGEKTTGTYRTARTAPPYTEVPAVTRRNEALVERLRSWLRERLPEHEIPEGITVLDTLPSHTDDDPDHDSPDGSPTASRGAR</sequence>
<dbReference type="PANTHER" id="PTHR43861:SF3">
    <property type="entry name" value="PUTATIVE (AFU_ORTHOLOGUE AFUA_2G14390)-RELATED"/>
    <property type="match status" value="1"/>
</dbReference>
<keyword evidence="4" id="KW-0830">Ubiquinone</keyword>
<dbReference type="SUPFAM" id="SSF56801">
    <property type="entry name" value="Acetyl-CoA synthetase-like"/>
    <property type="match status" value="1"/>
</dbReference>
<dbReference type="STRING" id="995062.SAMN04489718_2948"/>
<evidence type="ECO:0000313" key="4">
    <source>
        <dbReference type="EMBL" id="SDQ98239.1"/>
    </source>
</evidence>
<feature type="region of interest" description="Disordered" evidence="2">
    <location>
        <begin position="465"/>
        <end position="497"/>
    </location>
</feature>
<gene>
    <name evidence="4" type="ORF">SAMN04489718_2948</name>
</gene>
<dbReference type="RefSeq" id="WP_092524756.1">
    <property type="nucleotide sequence ID" value="NZ_FNKO01000002.1"/>
</dbReference>
<evidence type="ECO:0000313" key="5">
    <source>
        <dbReference type="Proteomes" id="UP000199301"/>
    </source>
</evidence>
<feature type="region of interest" description="Disordered" evidence="2">
    <location>
        <begin position="24"/>
        <end position="51"/>
    </location>
</feature>
<dbReference type="OrthoDB" id="2472181at2"/>
<accession>A0A1H1FBY0</accession>
<dbReference type="PANTHER" id="PTHR43861">
    <property type="entry name" value="TRANS-ACONITATE 2-METHYLTRANSFERASE-RELATED"/>
    <property type="match status" value="1"/>
</dbReference>
<keyword evidence="1" id="KW-0808">Transferase</keyword>
<dbReference type="Pfam" id="PF08242">
    <property type="entry name" value="Methyltransf_12"/>
    <property type="match status" value="1"/>
</dbReference>
<dbReference type="CDD" id="cd02440">
    <property type="entry name" value="AdoMet_MTases"/>
    <property type="match status" value="1"/>
</dbReference>
<protein>
    <submittedName>
        <fullName evidence="4">Ubiquinone/menaquinone biosynthesis C-methylase UbiE</fullName>
    </submittedName>
</protein>
<dbReference type="InterPro" id="IPR013217">
    <property type="entry name" value="Methyltransf_12"/>
</dbReference>
<dbReference type="Proteomes" id="UP000199301">
    <property type="component" value="Unassembled WGS sequence"/>
</dbReference>
<dbReference type="GO" id="GO:0032259">
    <property type="term" value="P:methylation"/>
    <property type="evidence" value="ECO:0007669"/>
    <property type="project" value="UniProtKB-KW"/>
</dbReference>
<dbReference type="InterPro" id="IPR029063">
    <property type="entry name" value="SAM-dependent_MTases_sf"/>
</dbReference>
<evidence type="ECO:0000259" key="3">
    <source>
        <dbReference type="Pfam" id="PF08242"/>
    </source>
</evidence>
<evidence type="ECO:0000256" key="2">
    <source>
        <dbReference type="SAM" id="MobiDB-lite"/>
    </source>
</evidence>
<dbReference type="GO" id="GO:0008168">
    <property type="term" value="F:methyltransferase activity"/>
    <property type="evidence" value="ECO:0007669"/>
    <property type="project" value="UniProtKB-KW"/>
</dbReference>
<evidence type="ECO:0000256" key="1">
    <source>
        <dbReference type="ARBA" id="ARBA00022679"/>
    </source>
</evidence>
<feature type="compositionally biased region" description="Polar residues" evidence="2">
    <location>
        <begin position="488"/>
        <end position="497"/>
    </location>
</feature>
<keyword evidence="5" id="KW-1185">Reference proteome</keyword>
<organism evidence="4 5">
    <name type="scientific">Actinopolyspora saharensis</name>
    <dbReference type="NCBI Taxonomy" id="995062"/>
    <lineage>
        <taxon>Bacteria</taxon>
        <taxon>Bacillati</taxon>
        <taxon>Actinomycetota</taxon>
        <taxon>Actinomycetes</taxon>
        <taxon>Actinopolysporales</taxon>
        <taxon>Actinopolysporaceae</taxon>
        <taxon>Actinopolyspora</taxon>
    </lineage>
</organism>
<dbReference type="AlphaFoldDB" id="A0A1H1FBY0"/>
<feature type="domain" description="Methyltransferase type 12" evidence="3">
    <location>
        <begin position="113"/>
        <end position="213"/>
    </location>
</feature>
<dbReference type="Gene3D" id="3.40.50.150">
    <property type="entry name" value="Vaccinia Virus protein VP39"/>
    <property type="match status" value="1"/>
</dbReference>
<proteinExistence type="predicted"/>
<dbReference type="EMBL" id="FNKO01000002">
    <property type="protein sequence ID" value="SDQ98239.1"/>
    <property type="molecule type" value="Genomic_DNA"/>
</dbReference>
<dbReference type="SUPFAM" id="SSF53335">
    <property type="entry name" value="S-adenosyl-L-methionine-dependent methyltransferases"/>
    <property type="match status" value="1"/>
</dbReference>
<keyword evidence="4" id="KW-0489">Methyltransferase</keyword>
<reference evidence="5" key="1">
    <citation type="submission" date="2016-10" db="EMBL/GenBank/DDBJ databases">
        <authorList>
            <person name="Varghese N."/>
            <person name="Submissions S."/>
        </authorList>
    </citation>
    <scope>NUCLEOTIDE SEQUENCE [LARGE SCALE GENOMIC DNA]</scope>
    <source>
        <strain evidence="5">DSM 45459</strain>
    </source>
</reference>